<evidence type="ECO:0000313" key="3">
    <source>
        <dbReference type="EMBL" id="RDX61528.1"/>
    </source>
</evidence>
<dbReference type="SUPFAM" id="SSF53756">
    <property type="entry name" value="UDP-Glycosyltransferase/glycogen phosphorylase"/>
    <property type="match status" value="1"/>
</dbReference>
<gene>
    <name evidence="3" type="primary">HGT8</name>
    <name evidence="3" type="ORF">CR513_60235</name>
</gene>
<dbReference type="GO" id="GO:0080044">
    <property type="term" value="F:quercetin 7-O-glucosyltransferase activity"/>
    <property type="evidence" value="ECO:0007669"/>
    <property type="project" value="TreeGrafter"/>
</dbReference>
<dbReference type="EMBL" id="QJKJ01016088">
    <property type="protein sequence ID" value="RDX61528.1"/>
    <property type="molecule type" value="Genomic_DNA"/>
</dbReference>
<protein>
    <submittedName>
        <fullName evidence="3">Anthocyanidin 3-O-glucoside 5-O-glucosyltransferase</fullName>
    </submittedName>
</protein>
<comment type="similarity">
    <text evidence="1">Belongs to the UDP-glycosyltransferase family.</text>
</comment>
<dbReference type="Gene3D" id="3.40.50.2000">
    <property type="entry name" value="Glycogen Phosphorylase B"/>
    <property type="match status" value="1"/>
</dbReference>
<keyword evidence="4" id="KW-1185">Reference proteome</keyword>
<evidence type="ECO:0000256" key="2">
    <source>
        <dbReference type="SAM" id="Phobius"/>
    </source>
</evidence>
<dbReference type="AlphaFoldDB" id="A0A371E669"/>
<comment type="caution">
    <text evidence="3">The sequence shown here is derived from an EMBL/GenBank/DDBJ whole genome shotgun (WGS) entry which is preliminary data.</text>
</comment>
<feature type="non-terminal residue" evidence="3">
    <location>
        <position position="1"/>
    </location>
</feature>
<proteinExistence type="inferred from homology"/>
<dbReference type="PANTHER" id="PTHR11926">
    <property type="entry name" value="GLUCOSYL/GLUCURONOSYL TRANSFERASES"/>
    <property type="match status" value="1"/>
</dbReference>
<keyword evidence="2" id="KW-0812">Transmembrane</keyword>
<dbReference type="GO" id="GO:0080043">
    <property type="term" value="F:quercetin 3-O-glucosyltransferase activity"/>
    <property type="evidence" value="ECO:0007669"/>
    <property type="project" value="TreeGrafter"/>
</dbReference>
<accession>A0A371E669</accession>
<evidence type="ECO:0000256" key="1">
    <source>
        <dbReference type="ARBA" id="ARBA00009995"/>
    </source>
</evidence>
<keyword evidence="2" id="KW-1133">Transmembrane helix</keyword>
<name>A0A371E669_MUCPR</name>
<dbReference type="PANTHER" id="PTHR11926:SF1545">
    <property type="entry name" value="GLYCOSYLTRANSFERASE"/>
    <property type="match status" value="1"/>
</dbReference>
<evidence type="ECO:0000313" key="4">
    <source>
        <dbReference type="Proteomes" id="UP000257109"/>
    </source>
</evidence>
<dbReference type="OrthoDB" id="5835829at2759"/>
<feature type="transmembrane region" description="Helical" evidence="2">
    <location>
        <begin position="64"/>
        <end position="82"/>
    </location>
</feature>
<organism evidence="3 4">
    <name type="scientific">Mucuna pruriens</name>
    <name type="common">Velvet bean</name>
    <name type="synonym">Dolichos pruriens</name>
    <dbReference type="NCBI Taxonomy" id="157652"/>
    <lineage>
        <taxon>Eukaryota</taxon>
        <taxon>Viridiplantae</taxon>
        <taxon>Streptophyta</taxon>
        <taxon>Embryophyta</taxon>
        <taxon>Tracheophyta</taxon>
        <taxon>Spermatophyta</taxon>
        <taxon>Magnoliopsida</taxon>
        <taxon>eudicotyledons</taxon>
        <taxon>Gunneridae</taxon>
        <taxon>Pentapetalae</taxon>
        <taxon>rosids</taxon>
        <taxon>fabids</taxon>
        <taxon>Fabales</taxon>
        <taxon>Fabaceae</taxon>
        <taxon>Papilionoideae</taxon>
        <taxon>50 kb inversion clade</taxon>
        <taxon>NPAAA clade</taxon>
        <taxon>indigoferoid/millettioid clade</taxon>
        <taxon>Phaseoleae</taxon>
        <taxon>Mucuna</taxon>
    </lineage>
</organism>
<sequence>MGRRGHCLVLAYPVQGHQSHASVLQVIGTPRLGIRITLVTTCFYSKNLQKVPPSIALETISERVLVLLFMGGVLIVAIPYWSDQNTNAKLMTNVWKVGIRASTDDKRIFLYE</sequence>
<reference evidence="3" key="1">
    <citation type="submission" date="2018-05" db="EMBL/GenBank/DDBJ databases">
        <title>Draft genome of Mucuna pruriens seed.</title>
        <authorList>
            <person name="Nnadi N.E."/>
            <person name="Vos R."/>
            <person name="Hasami M.H."/>
            <person name="Devisetty U.K."/>
            <person name="Aguiy J.C."/>
        </authorList>
    </citation>
    <scope>NUCLEOTIDE SEQUENCE [LARGE SCALE GENOMIC DNA]</scope>
    <source>
        <strain evidence="3">JCA_2017</strain>
    </source>
</reference>
<dbReference type="Proteomes" id="UP000257109">
    <property type="component" value="Unassembled WGS sequence"/>
</dbReference>
<keyword evidence="2" id="KW-0472">Membrane</keyword>